<comment type="similarity">
    <text evidence="1">Belongs to the EIF1AD family.</text>
</comment>
<reference evidence="7" key="1">
    <citation type="submission" date="2020-06" db="EMBL/GenBank/DDBJ databases">
        <title>A chromosome-scale genome assembly of Talaromyces rugulosus W13939.</title>
        <authorList>
            <person name="Wang B."/>
            <person name="Guo L."/>
            <person name="Ye K."/>
            <person name="Wang L."/>
        </authorList>
    </citation>
    <scope>NUCLEOTIDE SEQUENCE [LARGE SCALE GENOMIC DNA]</scope>
    <source>
        <strain evidence="7">W13939</strain>
    </source>
</reference>
<dbReference type="SUPFAM" id="SSF50249">
    <property type="entry name" value="Nucleic acid-binding proteins"/>
    <property type="match status" value="1"/>
</dbReference>
<dbReference type="GeneID" id="55993164"/>
<evidence type="ECO:0000256" key="2">
    <source>
        <dbReference type="ARBA" id="ARBA00022884"/>
    </source>
</evidence>
<proteinExistence type="inferred from homology"/>
<sequence length="136" mass="15299">MGPPKRRVLATAEETLFPPPTLPEEHQIARVIKAAGNNLYSVEFPSKQVVLVELPARFRSTIWMRRGSYVVVDTKALDDRENKLHGEIINVVGDEKAWRKAAFWPKAFVKQSYGGASDSEEEDSRVGKMPSSDEDE</sequence>
<keyword evidence="2" id="KW-0694">RNA-binding</keyword>
<dbReference type="GO" id="GO:0003743">
    <property type="term" value="F:translation initiation factor activity"/>
    <property type="evidence" value="ECO:0007669"/>
    <property type="project" value="UniProtKB-UniRule"/>
</dbReference>
<protein>
    <recommendedName>
        <fullName evidence="5">S1-like domain-containing protein</fullName>
    </recommendedName>
</protein>
<dbReference type="RefSeq" id="XP_035344720.1">
    <property type="nucleotide sequence ID" value="XM_035488827.1"/>
</dbReference>
<dbReference type="SMART" id="SM00652">
    <property type="entry name" value="eIF1a"/>
    <property type="match status" value="1"/>
</dbReference>
<dbReference type="PANTHER" id="PTHR21641">
    <property type="entry name" value="TRANSLATION INITIATION FACTOR-RELATED"/>
    <property type="match status" value="1"/>
</dbReference>
<keyword evidence="3" id="KW-0648">Protein biosynthesis</keyword>
<dbReference type="GO" id="GO:0005634">
    <property type="term" value="C:nucleus"/>
    <property type="evidence" value="ECO:0007669"/>
    <property type="project" value="TreeGrafter"/>
</dbReference>
<dbReference type="PANTHER" id="PTHR21641:SF0">
    <property type="entry name" value="RNA-BINDING PROTEIN EIF1AD-RELATED"/>
    <property type="match status" value="1"/>
</dbReference>
<evidence type="ECO:0000313" key="7">
    <source>
        <dbReference type="Proteomes" id="UP000509510"/>
    </source>
</evidence>
<evidence type="ECO:0000313" key="6">
    <source>
        <dbReference type="EMBL" id="QKX58542.1"/>
    </source>
</evidence>
<dbReference type="Pfam" id="PF01176">
    <property type="entry name" value="eIF-1a"/>
    <property type="match status" value="1"/>
</dbReference>
<dbReference type="InterPro" id="IPR012340">
    <property type="entry name" value="NA-bd_OB-fold"/>
</dbReference>
<dbReference type="InterPro" id="IPR001253">
    <property type="entry name" value="TIF_eIF-1A"/>
</dbReference>
<gene>
    <name evidence="6" type="ORF">TRUGW13939_05667</name>
</gene>
<dbReference type="PROSITE" id="PS50832">
    <property type="entry name" value="S1_IF1_TYPE"/>
    <property type="match status" value="1"/>
</dbReference>
<dbReference type="InterPro" id="IPR006196">
    <property type="entry name" value="RNA-binding_domain_S1_IF1"/>
</dbReference>
<evidence type="ECO:0000256" key="3">
    <source>
        <dbReference type="PROSITE-ProRule" id="PRU00181"/>
    </source>
</evidence>
<feature type="domain" description="S1-like" evidence="5">
    <location>
        <begin position="5"/>
        <end position="83"/>
    </location>
</feature>
<dbReference type="EMBL" id="CP055900">
    <property type="protein sequence ID" value="QKX58542.1"/>
    <property type="molecule type" value="Genomic_DNA"/>
</dbReference>
<dbReference type="Proteomes" id="UP000509510">
    <property type="component" value="Chromosome III"/>
</dbReference>
<organism evidence="6 7">
    <name type="scientific">Talaromyces rugulosus</name>
    <name type="common">Penicillium rugulosum</name>
    <dbReference type="NCBI Taxonomy" id="121627"/>
    <lineage>
        <taxon>Eukaryota</taxon>
        <taxon>Fungi</taxon>
        <taxon>Dikarya</taxon>
        <taxon>Ascomycota</taxon>
        <taxon>Pezizomycotina</taxon>
        <taxon>Eurotiomycetes</taxon>
        <taxon>Eurotiomycetidae</taxon>
        <taxon>Eurotiales</taxon>
        <taxon>Trichocomaceae</taxon>
        <taxon>Talaromyces</taxon>
        <taxon>Talaromyces sect. Islandici</taxon>
    </lineage>
</organism>
<dbReference type="InterPro" id="IPR039294">
    <property type="entry name" value="EIF1AD"/>
</dbReference>
<evidence type="ECO:0000259" key="5">
    <source>
        <dbReference type="PROSITE" id="PS50832"/>
    </source>
</evidence>
<accession>A0A7H8QWQ6</accession>
<keyword evidence="7" id="KW-1185">Reference proteome</keyword>
<dbReference type="GO" id="GO:0003723">
    <property type="term" value="F:RNA binding"/>
    <property type="evidence" value="ECO:0007669"/>
    <property type="project" value="UniProtKB-KW"/>
</dbReference>
<evidence type="ECO:0000256" key="1">
    <source>
        <dbReference type="ARBA" id="ARBA00007340"/>
    </source>
</evidence>
<dbReference type="OrthoDB" id="1738325at2759"/>
<keyword evidence="3" id="KW-0396">Initiation factor</keyword>
<dbReference type="KEGG" id="trg:TRUGW13939_05667"/>
<evidence type="ECO:0000256" key="4">
    <source>
        <dbReference type="SAM" id="MobiDB-lite"/>
    </source>
</evidence>
<dbReference type="AlphaFoldDB" id="A0A7H8QWQ6"/>
<dbReference type="Gene3D" id="2.40.50.140">
    <property type="entry name" value="Nucleic acid-binding proteins"/>
    <property type="match status" value="1"/>
</dbReference>
<name>A0A7H8QWQ6_TALRU</name>
<feature type="region of interest" description="Disordered" evidence="4">
    <location>
        <begin position="112"/>
        <end position="136"/>
    </location>
</feature>